<accession>A0ACB7J454</accession>
<name>A0ACB7J454_PLECO</name>
<sequence>MSTVSNRRPLAVIAGLGNGTGTGASSARLFAKHGYTIALVARHRDDSLANLVKEIKDAGGDAAYFAVPEYSRDAISSAFAEIRKQFPSSTYAIRVAIFNAAHGVWKPFLDVTPEDIQEAVDVNIVAAFAFSREAIVEFKSNDLNEVGKRGILIFTGATASIRGNVVTSAFAAGKAGQRSLSQSLAKEFGKDNIQVSHAIIDGGILTDRSRARQDNNPEWIKNADVRLDPDSIAASYLYLANQDRSAWTWELDHRALSPNRHSVAKDVTLASSVGSQRYHGASHDGGVRTHSASDVEGKGKGKAPARDDVLISHGIQIHSVDHEDDREQSRDAANVYSLQHAGATGEEANRADSHIVTDEDTKAISVGGKRKDLMAESLMQLSEPKATALTASTIPSDRPQARHHERTRRAPRNLNLLESVQAYLVPQAKSSSRDQRPTTSTSRKSLLARLSDSQSDPSNTKFPDTVADDDEHSIYLDEHSVLPRSAGSESYDTNIPLSSPNQSRTNRSGMSAVQIMARTRARLAKSDARAASQTCSTQNSTILPSSIEAKPPSTSHRALGRARVEGRSDDNDNPLIPCEPSARFGSGARTLGESSQTSGLTMNHVEKSSSDSDRPVEENGEKLGTLRAKLLSKLADEKHLVQQEYNAPFTSPSGSSSLMEPPSTPGAQILRDDVSAREAALRNRARLNVRLANAKKGIQKDNVPPTE</sequence>
<evidence type="ECO:0000313" key="1">
    <source>
        <dbReference type="EMBL" id="KAG9225368.1"/>
    </source>
</evidence>
<dbReference type="EMBL" id="WQMT02000002">
    <property type="protein sequence ID" value="KAG9225368.1"/>
    <property type="molecule type" value="Genomic_DNA"/>
</dbReference>
<organism evidence="1 2">
    <name type="scientific">Pleurotus cornucopiae</name>
    <name type="common">Cornucopia mushroom</name>
    <dbReference type="NCBI Taxonomy" id="5321"/>
    <lineage>
        <taxon>Eukaryota</taxon>
        <taxon>Fungi</taxon>
        <taxon>Dikarya</taxon>
        <taxon>Basidiomycota</taxon>
        <taxon>Agaricomycotina</taxon>
        <taxon>Agaricomycetes</taxon>
        <taxon>Agaricomycetidae</taxon>
        <taxon>Agaricales</taxon>
        <taxon>Pleurotineae</taxon>
        <taxon>Pleurotaceae</taxon>
        <taxon>Pleurotus</taxon>
    </lineage>
</organism>
<reference evidence="1 2" key="1">
    <citation type="journal article" date="2021" name="Appl. Environ. Microbiol.">
        <title>Genetic linkage and physical mapping for an oyster mushroom Pleurotus cornucopiae and QTL analysis for the trait cap color.</title>
        <authorList>
            <person name="Zhang Y."/>
            <person name="Gao W."/>
            <person name="Sonnenberg A."/>
            <person name="Chen Q."/>
            <person name="Zhang J."/>
            <person name="Huang C."/>
        </authorList>
    </citation>
    <scope>NUCLEOTIDE SEQUENCE [LARGE SCALE GENOMIC DNA]</scope>
    <source>
        <strain evidence="1">CCMSSC00406</strain>
    </source>
</reference>
<protein>
    <submittedName>
        <fullName evidence="1">Uncharacterized protein</fullName>
    </submittedName>
</protein>
<keyword evidence="2" id="KW-1185">Reference proteome</keyword>
<dbReference type="Proteomes" id="UP000824881">
    <property type="component" value="Unassembled WGS sequence"/>
</dbReference>
<proteinExistence type="predicted"/>
<evidence type="ECO:0000313" key="2">
    <source>
        <dbReference type="Proteomes" id="UP000824881"/>
    </source>
</evidence>
<comment type="caution">
    <text evidence="1">The sequence shown here is derived from an EMBL/GenBank/DDBJ whole genome shotgun (WGS) entry which is preliminary data.</text>
</comment>
<gene>
    <name evidence="1" type="ORF">CCMSSC00406_0006245</name>
</gene>